<dbReference type="AlphaFoldDB" id="A0A8J7SER4"/>
<organism evidence="3 4">
    <name type="scientific">Thermohalobaculum xanthum</name>
    <dbReference type="NCBI Taxonomy" id="2753746"/>
    <lineage>
        <taxon>Bacteria</taxon>
        <taxon>Pseudomonadati</taxon>
        <taxon>Pseudomonadota</taxon>
        <taxon>Alphaproteobacteria</taxon>
        <taxon>Rhodobacterales</taxon>
        <taxon>Paracoccaceae</taxon>
        <taxon>Thermohalobaculum</taxon>
    </lineage>
</organism>
<dbReference type="PRINTS" id="PR01438">
    <property type="entry name" value="UNVRSLSTRESS"/>
</dbReference>
<dbReference type="PANTHER" id="PTHR46268">
    <property type="entry name" value="STRESS RESPONSE PROTEIN NHAX"/>
    <property type="match status" value="1"/>
</dbReference>
<name>A0A8J7SER4_9RHOB</name>
<dbReference type="Proteomes" id="UP000655420">
    <property type="component" value="Unassembled WGS sequence"/>
</dbReference>
<evidence type="ECO:0000313" key="3">
    <source>
        <dbReference type="EMBL" id="MBK0399988.1"/>
    </source>
</evidence>
<keyword evidence="4" id="KW-1185">Reference proteome</keyword>
<dbReference type="EMBL" id="JAEHHL010000007">
    <property type="protein sequence ID" value="MBK0399988.1"/>
    <property type="molecule type" value="Genomic_DNA"/>
</dbReference>
<accession>A0A8J7SER4</accession>
<evidence type="ECO:0000313" key="4">
    <source>
        <dbReference type="Proteomes" id="UP000655420"/>
    </source>
</evidence>
<gene>
    <name evidence="3" type="ORF">H0I76_12385</name>
</gene>
<dbReference type="CDD" id="cd00293">
    <property type="entry name" value="USP-like"/>
    <property type="match status" value="1"/>
</dbReference>
<reference evidence="3" key="1">
    <citation type="submission" date="2020-12" db="EMBL/GenBank/DDBJ databases">
        <title>Bacterial taxonomy.</title>
        <authorList>
            <person name="Pan X."/>
        </authorList>
    </citation>
    <scope>NUCLEOTIDE SEQUENCE</scope>
    <source>
        <strain evidence="3">M0105</strain>
    </source>
</reference>
<dbReference type="Pfam" id="PF00582">
    <property type="entry name" value="Usp"/>
    <property type="match status" value="1"/>
</dbReference>
<dbReference type="InterPro" id="IPR006016">
    <property type="entry name" value="UspA"/>
</dbReference>
<dbReference type="Gene3D" id="3.40.50.12370">
    <property type="match status" value="1"/>
</dbReference>
<dbReference type="InterPro" id="IPR006015">
    <property type="entry name" value="Universal_stress_UspA"/>
</dbReference>
<proteinExistence type="inferred from homology"/>
<comment type="similarity">
    <text evidence="1">Belongs to the universal stress protein A family.</text>
</comment>
<evidence type="ECO:0000259" key="2">
    <source>
        <dbReference type="Pfam" id="PF00582"/>
    </source>
</evidence>
<comment type="caution">
    <text evidence="3">The sequence shown here is derived from an EMBL/GenBank/DDBJ whole genome shotgun (WGS) entry which is preliminary data.</text>
</comment>
<protein>
    <submittedName>
        <fullName evidence="3">Universal stress protein</fullName>
    </submittedName>
</protein>
<dbReference type="SUPFAM" id="SSF52402">
    <property type="entry name" value="Adenine nucleotide alpha hydrolases-like"/>
    <property type="match status" value="2"/>
</dbReference>
<sequence>MAFRSAAVFVDGMPGSDNCLARAIALASRHGAHLDVVALLEEPPFNYVAGAELAIEVWSEQVQEMRRLADEIAAKAVEKVTAAGLSAASRGDTSVVGGISEIAALNARYCDLGIVGQPMPDSDAEKLHSEILDGILFSSGRPVLIMPGNGADEPDFRRIVIAWDAGRTAARAVHDAMPFLKAADAVSLTLIDPKAGGGRYGDEPGADIARQIARHGIEVSVDRLPAMGKPVAECILGHATDFGAGMIVMGGYGHSKLTEQIFGGVTRDMLHGAPVPIFMSH</sequence>
<evidence type="ECO:0000256" key="1">
    <source>
        <dbReference type="ARBA" id="ARBA00008791"/>
    </source>
</evidence>
<dbReference type="PANTHER" id="PTHR46268:SF15">
    <property type="entry name" value="UNIVERSAL STRESS PROTEIN HP_0031"/>
    <property type="match status" value="1"/>
</dbReference>
<feature type="domain" description="UspA" evidence="2">
    <location>
        <begin position="156"/>
        <end position="279"/>
    </location>
</feature>
<dbReference type="RefSeq" id="WP_200610256.1">
    <property type="nucleotide sequence ID" value="NZ_JAEHHL010000007.1"/>
</dbReference>